<evidence type="ECO:0000256" key="7">
    <source>
        <dbReference type="ARBA" id="ARBA00023326"/>
    </source>
</evidence>
<keyword evidence="4 9" id="KW-0136">Cellulose degradation</keyword>
<evidence type="ECO:0000256" key="2">
    <source>
        <dbReference type="ARBA" id="ARBA00007072"/>
    </source>
</evidence>
<evidence type="ECO:0000256" key="1">
    <source>
        <dbReference type="ARBA" id="ARBA00000966"/>
    </source>
</evidence>
<dbReference type="GO" id="GO:0008810">
    <property type="term" value="F:cellulase activity"/>
    <property type="evidence" value="ECO:0007669"/>
    <property type="project" value="UniProtKB-EC"/>
</dbReference>
<dbReference type="InterPro" id="IPR012341">
    <property type="entry name" value="6hp_glycosidase-like_sf"/>
</dbReference>
<dbReference type="PROSITE" id="PS51257">
    <property type="entry name" value="PROKAR_LIPOPROTEIN"/>
    <property type="match status" value="1"/>
</dbReference>
<keyword evidence="12" id="KW-1185">Reference proteome</keyword>
<dbReference type="AlphaFoldDB" id="A0A803LWA4"/>
<dbReference type="Proteomes" id="UP000596660">
    <property type="component" value="Unplaced"/>
</dbReference>
<accession>A0A803LWA4</accession>
<evidence type="ECO:0000256" key="5">
    <source>
        <dbReference type="ARBA" id="ARBA00023277"/>
    </source>
</evidence>
<comment type="similarity">
    <text evidence="2 8 9">Belongs to the glycosyl hydrolase 9 (cellulase E) family.</text>
</comment>
<keyword evidence="9" id="KW-0732">Signal</keyword>
<dbReference type="Gramene" id="AUR62019755-RA">
    <property type="protein sequence ID" value="AUR62019755-RA:cds"/>
    <property type="gene ID" value="AUR62019755"/>
</dbReference>
<sequence length="420" mass="45481">MAKLMMMMLMIIVTFFCTFFGCVELVKGQNDKVCNQANSNYKDALGKAILFFEGQRSGKLPASRRVKWRGDSALNDGKSDNVGDGDADHACWERPEDMDTPRTLYKITSSSPGTEAAADASAALAAASIVFKAVDSTYSSKLLQHSQSDELLWAAAWLYKASGNSKYLNYVSSNKGWSQAVSEFSWDNKYAGVQILLAKEFLAGKRMLSDYKSKADSFVCSIVPESGSAQFQTTPGGLLFVRDAANLQYVTSASMIISIYTKALKQANISGVKCGSANLALSKLTAFTKSQVDYILGNNPNKMSYMVGFGSKFPQQVHHRGASIPSIMAQPAKVGCNQGYSSWYNSNKPNPNVHVGAVVGGPDANDQFKDVRSDHTHSEPTTYLNAAFIGSIAPLLSGDHSAECLNLRKTNETSDVAETM</sequence>
<evidence type="ECO:0000256" key="6">
    <source>
        <dbReference type="ARBA" id="ARBA00023295"/>
    </source>
</evidence>
<dbReference type="SUPFAM" id="SSF48208">
    <property type="entry name" value="Six-hairpin glycosidases"/>
    <property type="match status" value="1"/>
</dbReference>
<evidence type="ECO:0000259" key="10">
    <source>
        <dbReference type="Pfam" id="PF00759"/>
    </source>
</evidence>
<dbReference type="InterPro" id="IPR001701">
    <property type="entry name" value="Glyco_hydro_9"/>
</dbReference>
<dbReference type="EC" id="3.2.1.4" evidence="9"/>
<feature type="domain" description="Glycoside hydrolase family 9" evidence="10">
    <location>
        <begin position="41"/>
        <end position="78"/>
    </location>
</feature>
<reference evidence="11" key="1">
    <citation type="journal article" date="2017" name="Nature">
        <title>The genome of Chenopodium quinoa.</title>
        <authorList>
            <person name="Jarvis D.E."/>
            <person name="Ho Y.S."/>
            <person name="Lightfoot D.J."/>
            <person name="Schmoeckel S.M."/>
            <person name="Li B."/>
            <person name="Borm T.J.A."/>
            <person name="Ohyanagi H."/>
            <person name="Mineta K."/>
            <person name="Michell C.T."/>
            <person name="Saber N."/>
            <person name="Kharbatia N.M."/>
            <person name="Rupper R.R."/>
            <person name="Sharp A.R."/>
            <person name="Dally N."/>
            <person name="Boughton B.A."/>
            <person name="Woo Y.H."/>
            <person name="Gao G."/>
            <person name="Schijlen E.G.W.M."/>
            <person name="Guo X."/>
            <person name="Momin A.A."/>
            <person name="Negrao S."/>
            <person name="Al-Babili S."/>
            <person name="Gehring C."/>
            <person name="Roessner U."/>
            <person name="Jung C."/>
            <person name="Murphy K."/>
            <person name="Arold S.T."/>
            <person name="Gojobori T."/>
            <person name="van der Linden C.G."/>
            <person name="van Loo E.N."/>
            <person name="Jellen E.N."/>
            <person name="Maughan P.J."/>
            <person name="Tester M."/>
        </authorList>
    </citation>
    <scope>NUCLEOTIDE SEQUENCE [LARGE SCALE GENOMIC DNA]</scope>
    <source>
        <strain evidence="11">cv. PI 614886</strain>
    </source>
</reference>
<evidence type="ECO:0000313" key="12">
    <source>
        <dbReference type="Proteomes" id="UP000596660"/>
    </source>
</evidence>
<evidence type="ECO:0000256" key="8">
    <source>
        <dbReference type="PROSITE-ProRule" id="PRU10059"/>
    </source>
</evidence>
<reference evidence="11" key="2">
    <citation type="submission" date="2021-03" db="UniProtKB">
        <authorList>
            <consortium name="EnsemblPlants"/>
        </authorList>
    </citation>
    <scope>IDENTIFICATION</scope>
</reference>
<feature type="signal peptide" evidence="9">
    <location>
        <begin position="1"/>
        <end position="28"/>
    </location>
</feature>
<keyword evidence="3 8" id="KW-0378">Hydrolase</keyword>
<feature type="domain" description="Glycoside hydrolase family 9" evidence="10">
    <location>
        <begin position="148"/>
        <end position="390"/>
    </location>
</feature>
<evidence type="ECO:0000256" key="9">
    <source>
        <dbReference type="RuleBase" id="RU361166"/>
    </source>
</evidence>
<dbReference type="PANTHER" id="PTHR22298">
    <property type="entry name" value="ENDO-1,4-BETA-GLUCANASE"/>
    <property type="match status" value="1"/>
</dbReference>
<evidence type="ECO:0000256" key="4">
    <source>
        <dbReference type="ARBA" id="ARBA00023001"/>
    </source>
</evidence>
<comment type="catalytic activity">
    <reaction evidence="1 9">
        <text>Endohydrolysis of (1-&gt;4)-beta-D-glucosidic linkages in cellulose, lichenin and cereal beta-D-glucans.</text>
        <dbReference type="EC" id="3.2.1.4"/>
    </reaction>
</comment>
<dbReference type="InterPro" id="IPR008928">
    <property type="entry name" value="6-hairpin_glycosidase_sf"/>
</dbReference>
<feature type="chain" id="PRO_5031611800" description="Endoglucanase" evidence="9">
    <location>
        <begin position="29"/>
        <end position="420"/>
    </location>
</feature>
<feature type="domain" description="Glycoside hydrolase family 9" evidence="10">
    <location>
        <begin position="82"/>
        <end position="147"/>
    </location>
</feature>
<dbReference type="GO" id="GO:0030245">
    <property type="term" value="P:cellulose catabolic process"/>
    <property type="evidence" value="ECO:0007669"/>
    <property type="project" value="UniProtKB-KW"/>
</dbReference>
<dbReference type="InterPro" id="IPR018221">
    <property type="entry name" value="Glyco_hydro_9_His_AS"/>
</dbReference>
<feature type="active site" evidence="8">
    <location>
        <position position="318"/>
    </location>
</feature>
<keyword evidence="7 8" id="KW-0624">Polysaccharide degradation</keyword>
<dbReference type="PROSITE" id="PS00592">
    <property type="entry name" value="GH9_2"/>
    <property type="match status" value="1"/>
</dbReference>
<keyword evidence="5 8" id="KW-0119">Carbohydrate metabolism</keyword>
<dbReference type="Pfam" id="PF00759">
    <property type="entry name" value="Glyco_hydro_9"/>
    <property type="match status" value="3"/>
</dbReference>
<protein>
    <recommendedName>
        <fullName evidence="9">Endoglucanase</fullName>
        <ecNumber evidence="9">3.2.1.4</ecNumber>
    </recommendedName>
</protein>
<name>A0A803LWA4_CHEQI</name>
<proteinExistence type="inferred from homology"/>
<evidence type="ECO:0000313" key="11">
    <source>
        <dbReference type="EnsemblPlants" id="AUR62019755-RA:cds"/>
    </source>
</evidence>
<evidence type="ECO:0000256" key="3">
    <source>
        <dbReference type="ARBA" id="ARBA00022801"/>
    </source>
</evidence>
<organism evidence="11 12">
    <name type="scientific">Chenopodium quinoa</name>
    <name type="common">Quinoa</name>
    <dbReference type="NCBI Taxonomy" id="63459"/>
    <lineage>
        <taxon>Eukaryota</taxon>
        <taxon>Viridiplantae</taxon>
        <taxon>Streptophyta</taxon>
        <taxon>Embryophyta</taxon>
        <taxon>Tracheophyta</taxon>
        <taxon>Spermatophyta</taxon>
        <taxon>Magnoliopsida</taxon>
        <taxon>eudicotyledons</taxon>
        <taxon>Gunneridae</taxon>
        <taxon>Pentapetalae</taxon>
        <taxon>Caryophyllales</taxon>
        <taxon>Chenopodiaceae</taxon>
        <taxon>Chenopodioideae</taxon>
        <taxon>Atripliceae</taxon>
        <taxon>Chenopodium</taxon>
    </lineage>
</organism>
<dbReference type="EnsemblPlants" id="AUR62019755-RA">
    <property type="protein sequence ID" value="AUR62019755-RA:cds"/>
    <property type="gene ID" value="AUR62019755"/>
</dbReference>
<dbReference type="OMA" id="NNQGWSQ"/>
<dbReference type="Gene3D" id="1.50.10.10">
    <property type="match status" value="3"/>
</dbReference>
<keyword evidence="6 8" id="KW-0326">Glycosidase</keyword>